<dbReference type="EMBL" id="BPRE01000003">
    <property type="protein sequence ID" value="GJE74817.1"/>
    <property type="molecule type" value="Genomic_DNA"/>
</dbReference>
<dbReference type="RefSeq" id="WP_171015463.1">
    <property type="nucleotide sequence ID" value="NZ_BPRE01000003.1"/>
</dbReference>
<protein>
    <submittedName>
        <fullName evidence="2">Uncharacterized protein</fullName>
    </submittedName>
</protein>
<evidence type="ECO:0000256" key="1">
    <source>
        <dbReference type="SAM" id="MobiDB-lite"/>
    </source>
</evidence>
<feature type="region of interest" description="Disordered" evidence="1">
    <location>
        <begin position="24"/>
        <end position="46"/>
    </location>
</feature>
<accession>A0ABQ4URE4</accession>
<organism evidence="2 3">
    <name type="scientific">Methylorubrum suomiense</name>
    <dbReference type="NCBI Taxonomy" id="144191"/>
    <lineage>
        <taxon>Bacteria</taxon>
        <taxon>Pseudomonadati</taxon>
        <taxon>Pseudomonadota</taxon>
        <taxon>Alphaproteobacteria</taxon>
        <taxon>Hyphomicrobiales</taxon>
        <taxon>Methylobacteriaceae</taxon>
        <taxon>Methylorubrum</taxon>
    </lineage>
</organism>
<sequence>MASKVLLVLTVMVLLIDGHAPRMRELRNPDSEGHSRPAFSLKRLDP</sequence>
<feature type="compositionally biased region" description="Basic and acidic residues" evidence="1">
    <location>
        <begin position="24"/>
        <end position="35"/>
    </location>
</feature>
<gene>
    <name evidence="2" type="ORF">BGCPKDLD_1390</name>
</gene>
<proteinExistence type="predicted"/>
<evidence type="ECO:0000313" key="2">
    <source>
        <dbReference type="EMBL" id="GJE74817.1"/>
    </source>
</evidence>
<comment type="caution">
    <text evidence="2">The sequence shown here is derived from an EMBL/GenBank/DDBJ whole genome shotgun (WGS) entry which is preliminary data.</text>
</comment>
<name>A0ABQ4URE4_9HYPH</name>
<dbReference type="Proteomes" id="UP001055093">
    <property type="component" value="Unassembled WGS sequence"/>
</dbReference>
<reference evidence="2" key="2">
    <citation type="submission" date="2021-08" db="EMBL/GenBank/DDBJ databases">
        <authorList>
            <person name="Tani A."/>
            <person name="Ola A."/>
            <person name="Ogura Y."/>
            <person name="Katsura K."/>
            <person name="Hayashi T."/>
        </authorList>
    </citation>
    <scope>NUCLEOTIDE SEQUENCE</scope>
    <source>
        <strain evidence="2">DSM 14458</strain>
    </source>
</reference>
<keyword evidence="3" id="KW-1185">Reference proteome</keyword>
<reference evidence="2" key="1">
    <citation type="journal article" date="2021" name="Front. Microbiol.">
        <title>Comprehensive Comparative Genomics and Phenotyping of Methylobacterium Species.</title>
        <authorList>
            <person name="Alessa O."/>
            <person name="Ogura Y."/>
            <person name="Fujitani Y."/>
            <person name="Takami H."/>
            <person name="Hayashi T."/>
            <person name="Sahin N."/>
            <person name="Tani A."/>
        </authorList>
    </citation>
    <scope>NUCLEOTIDE SEQUENCE</scope>
    <source>
        <strain evidence="2">DSM 14458</strain>
    </source>
</reference>
<evidence type="ECO:0000313" key="3">
    <source>
        <dbReference type="Proteomes" id="UP001055093"/>
    </source>
</evidence>